<reference evidence="1" key="1">
    <citation type="submission" date="2018-05" db="EMBL/GenBank/DDBJ databases">
        <authorList>
            <person name="Lanie J.A."/>
            <person name="Ng W.-L."/>
            <person name="Kazmierczak K.M."/>
            <person name="Andrzejewski T.M."/>
            <person name="Davidsen T.M."/>
            <person name="Wayne K.J."/>
            <person name="Tettelin H."/>
            <person name="Glass J.I."/>
            <person name="Rusch D."/>
            <person name="Podicherti R."/>
            <person name="Tsui H.-C.T."/>
            <person name="Winkler M.E."/>
        </authorList>
    </citation>
    <scope>NUCLEOTIDE SEQUENCE</scope>
</reference>
<dbReference type="EMBL" id="UINC01007916">
    <property type="protein sequence ID" value="SVA35654.1"/>
    <property type="molecule type" value="Genomic_DNA"/>
</dbReference>
<dbReference type="AlphaFoldDB" id="A0A381V621"/>
<proteinExistence type="predicted"/>
<name>A0A381V621_9ZZZZ</name>
<sequence length="33" mass="3627">MDKYDQEVILNKAAVSSVLAALTAIFEWQEEGG</sequence>
<protein>
    <submittedName>
        <fullName evidence="1">Uncharacterized protein</fullName>
    </submittedName>
</protein>
<accession>A0A381V621</accession>
<organism evidence="1">
    <name type="scientific">marine metagenome</name>
    <dbReference type="NCBI Taxonomy" id="408172"/>
    <lineage>
        <taxon>unclassified sequences</taxon>
        <taxon>metagenomes</taxon>
        <taxon>ecological metagenomes</taxon>
    </lineage>
</organism>
<evidence type="ECO:0000313" key="1">
    <source>
        <dbReference type="EMBL" id="SVA35654.1"/>
    </source>
</evidence>
<gene>
    <name evidence="1" type="ORF">METZ01_LOCUS88508</name>
</gene>